<feature type="non-terminal residue" evidence="1">
    <location>
        <position position="1"/>
    </location>
</feature>
<comment type="caution">
    <text evidence="1">The sequence shown here is derived from an EMBL/GenBank/DDBJ whole genome shotgun (WGS) entry which is preliminary data.</text>
</comment>
<dbReference type="OrthoDB" id="689741at2759"/>
<dbReference type="Proteomes" id="UP000324897">
    <property type="component" value="Chromosome 4"/>
</dbReference>
<name>A0A5J9VV81_9POAL</name>
<keyword evidence="2" id="KW-1185">Reference proteome</keyword>
<evidence type="ECO:0000313" key="2">
    <source>
        <dbReference type="Proteomes" id="UP000324897"/>
    </source>
</evidence>
<dbReference type="AlphaFoldDB" id="A0A5J9VV81"/>
<gene>
    <name evidence="1" type="ORF">EJB05_13791</name>
</gene>
<dbReference type="EMBL" id="RWGY01000007">
    <property type="protein sequence ID" value="TVU40332.1"/>
    <property type="molecule type" value="Genomic_DNA"/>
</dbReference>
<reference evidence="1 2" key="1">
    <citation type="journal article" date="2019" name="Sci. Rep.">
        <title>A high-quality genome of Eragrostis curvula grass provides insights into Poaceae evolution and supports new strategies to enhance forage quality.</title>
        <authorList>
            <person name="Carballo J."/>
            <person name="Santos B.A.C.M."/>
            <person name="Zappacosta D."/>
            <person name="Garbus I."/>
            <person name="Selva J.P."/>
            <person name="Gallo C.A."/>
            <person name="Diaz A."/>
            <person name="Albertini E."/>
            <person name="Caccamo M."/>
            <person name="Echenique V."/>
        </authorList>
    </citation>
    <scope>NUCLEOTIDE SEQUENCE [LARGE SCALE GENOMIC DNA]</scope>
    <source>
        <strain evidence="2">cv. Victoria</strain>
        <tissue evidence="1">Leaf</tissue>
    </source>
</reference>
<sequence length="165" mass="19112">MEIGSLGSNPRVCCALKYARIRTDSKRKYRPCLDLSPYEQHQHSTRQPQGHVASDSKLQFAGVDSWPPDTAYSLGDNYQHTRLSYQLALDSAYLLMIVQSIPDSPVTIVYLSTIVAYKFTHRLLVFKLVTKSWNLNKMVADYMYEEHEERIIVRSRWIERLSLPS</sequence>
<protein>
    <recommendedName>
        <fullName evidence="3">DUF4220 domain-containing protein</fullName>
    </recommendedName>
</protein>
<accession>A0A5J9VV81</accession>
<organism evidence="1 2">
    <name type="scientific">Eragrostis curvula</name>
    <name type="common">weeping love grass</name>
    <dbReference type="NCBI Taxonomy" id="38414"/>
    <lineage>
        <taxon>Eukaryota</taxon>
        <taxon>Viridiplantae</taxon>
        <taxon>Streptophyta</taxon>
        <taxon>Embryophyta</taxon>
        <taxon>Tracheophyta</taxon>
        <taxon>Spermatophyta</taxon>
        <taxon>Magnoliopsida</taxon>
        <taxon>Liliopsida</taxon>
        <taxon>Poales</taxon>
        <taxon>Poaceae</taxon>
        <taxon>PACMAD clade</taxon>
        <taxon>Chloridoideae</taxon>
        <taxon>Eragrostideae</taxon>
        <taxon>Eragrostidinae</taxon>
        <taxon>Eragrostis</taxon>
    </lineage>
</organism>
<proteinExistence type="predicted"/>
<dbReference type="Gramene" id="TVU40332">
    <property type="protein sequence ID" value="TVU40332"/>
    <property type="gene ID" value="EJB05_13791"/>
</dbReference>
<evidence type="ECO:0008006" key="3">
    <source>
        <dbReference type="Google" id="ProtNLM"/>
    </source>
</evidence>
<evidence type="ECO:0000313" key="1">
    <source>
        <dbReference type="EMBL" id="TVU40332.1"/>
    </source>
</evidence>